<accession>A0A813KPM0</accession>
<dbReference type="Proteomes" id="UP000626109">
    <property type="component" value="Unassembled WGS sequence"/>
</dbReference>
<protein>
    <submittedName>
        <fullName evidence="2">Uncharacterized protein</fullName>
    </submittedName>
</protein>
<comment type="caution">
    <text evidence="2">The sequence shown here is derived from an EMBL/GenBank/DDBJ whole genome shotgun (WGS) entry which is preliminary data.</text>
</comment>
<feature type="region of interest" description="Disordered" evidence="1">
    <location>
        <begin position="500"/>
        <end position="563"/>
    </location>
</feature>
<dbReference type="AlphaFoldDB" id="A0A813KPM0"/>
<feature type="compositionally biased region" description="Basic and acidic residues" evidence="1">
    <location>
        <begin position="389"/>
        <end position="398"/>
    </location>
</feature>
<feature type="compositionally biased region" description="Polar residues" evidence="1">
    <location>
        <begin position="693"/>
        <end position="709"/>
    </location>
</feature>
<evidence type="ECO:0000313" key="3">
    <source>
        <dbReference type="Proteomes" id="UP000626109"/>
    </source>
</evidence>
<evidence type="ECO:0000256" key="1">
    <source>
        <dbReference type="SAM" id="MobiDB-lite"/>
    </source>
</evidence>
<reference evidence="2" key="1">
    <citation type="submission" date="2021-02" db="EMBL/GenBank/DDBJ databases">
        <authorList>
            <person name="Dougan E. K."/>
            <person name="Rhodes N."/>
            <person name="Thang M."/>
            <person name="Chan C."/>
        </authorList>
    </citation>
    <scope>NUCLEOTIDE SEQUENCE</scope>
</reference>
<feature type="compositionally biased region" description="Low complexity" evidence="1">
    <location>
        <begin position="440"/>
        <end position="454"/>
    </location>
</feature>
<dbReference type="EMBL" id="CAJNNW010031916">
    <property type="protein sequence ID" value="CAE8709938.1"/>
    <property type="molecule type" value="Genomic_DNA"/>
</dbReference>
<feature type="region of interest" description="Disordered" evidence="1">
    <location>
        <begin position="639"/>
        <end position="715"/>
    </location>
</feature>
<feature type="region of interest" description="Disordered" evidence="1">
    <location>
        <begin position="389"/>
        <end position="465"/>
    </location>
</feature>
<sequence>MAADHQLSWSTVRLSSKPVLQVDSFEDELELLWRRTKRWPINSAAFLSADSGGAEALARRRAAVEELTGQFALHDYRDEWLAAVVFLMDRAAASQESGSEAAIFACKPLWRAAVLLVFKLAGADTELDCDVKDLLTPLMRDLRGLKDQEKALATCWEEALAAEFRLCRLLDFNLQVPTPLDLVGCLSSAVLSAAAGSTSPWPGVVKGRVSVAASLASARVLASTRFVSTTRFESLAAYLLELAMFLRPEEAYGRGCPMAVLVMAVVSLALHGFCEEGAAPPEPCVAALAAEQKRLLPAAADEKQLLWMLESLHLLWARSSASGQNSVAQKWSDRATGLQGELPRHAASCLASASAHALATASPLVTSTPQRQLKHRLWCGASVQKSEAPWKRRAERSKLPGNATAGPSPPAKSCAVREPSGESMSSSKCISSPQVAQKCASRTSQQQGEQQQRSAGRRKEEQVLAPRQLKQPLWELALGMRDVWWGEKVRHIRERLLQRGERSSPEQRTLRRDNSNINNINNNKNSNNNSNNNISNNNSNKDTDCGHLKRKPQTAFPETWESTGSSLLKRARGESVPALSCAGFAKAISDFASREACMNRAQKPAANERLAASLYFCQPEQKLRRQLLQNQRRRQSRCLWRPQLKLRSSPPELHPPPELQPPEELQPSEAPNKPPEEPAVPLQELRPALRELQSFSAPGNQNQSSTSLVTGRAASWNRRAAKLLRDIASPE</sequence>
<feature type="compositionally biased region" description="Polar residues" evidence="1">
    <location>
        <begin position="422"/>
        <end position="435"/>
    </location>
</feature>
<feature type="compositionally biased region" description="Low complexity" evidence="1">
    <location>
        <begin position="515"/>
        <end position="540"/>
    </location>
</feature>
<proteinExistence type="predicted"/>
<gene>
    <name evidence="2" type="ORF">PGLA2088_LOCUS35706</name>
</gene>
<name>A0A813KPM0_POLGL</name>
<evidence type="ECO:0000313" key="2">
    <source>
        <dbReference type="EMBL" id="CAE8709938.1"/>
    </source>
</evidence>
<feature type="compositionally biased region" description="Basic and acidic residues" evidence="1">
    <location>
        <begin position="500"/>
        <end position="514"/>
    </location>
</feature>
<organism evidence="2 3">
    <name type="scientific">Polarella glacialis</name>
    <name type="common">Dinoflagellate</name>
    <dbReference type="NCBI Taxonomy" id="89957"/>
    <lineage>
        <taxon>Eukaryota</taxon>
        <taxon>Sar</taxon>
        <taxon>Alveolata</taxon>
        <taxon>Dinophyceae</taxon>
        <taxon>Suessiales</taxon>
        <taxon>Suessiaceae</taxon>
        <taxon>Polarella</taxon>
    </lineage>
</organism>